<keyword evidence="1" id="KW-0472">Membrane</keyword>
<keyword evidence="1" id="KW-0812">Transmembrane</keyword>
<feature type="transmembrane region" description="Helical" evidence="1">
    <location>
        <begin position="35"/>
        <end position="58"/>
    </location>
</feature>
<dbReference type="EMBL" id="MN740963">
    <property type="protein sequence ID" value="QHU20190.1"/>
    <property type="molecule type" value="Genomic_DNA"/>
</dbReference>
<organism evidence="2">
    <name type="scientific">viral metagenome</name>
    <dbReference type="NCBI Taxonomy" id="1070528"/>
    <lineage>
        <taxon>unclassified sequences</taxon>
        <taxon>metagenomes</taxon>
        <taxon>organismal metagenomes</taxon>
    </lineage>
</organism>
<keyword evidence="1" id="KW-1133">Transmembrane helix</keyword>
<name>A0A6C0KU04_9ZZZZ</name>
<reference evidence="2" key="1">
    <citation type="journal article" date="2020" name="Nature">
        <title>Giant virus diversity and host interactions through global metagenomics.</title>
        <authorList>
            <person name="Schulz F."/>
            <person name="Roux S."/>
            <person name="Paez-Espino D."/>
            <person name="Jungbluth S."/>
            <person name="Walsh D.A."/>
            <person name="Denef V.J."/>
            <person name="McMahon K.D."/>
            <person name="Konstantinidis K.T."/>
            <person name="Eloe-Fadrosh E.A."/>
            <person name="Kyrpides N.C."/>
            <person name="Woyke T."/>
        </authorList>
    </citation>
    <scope>NUCLEOTIDE SEQUENCE</scope>
    <source>
        <strain evidence="2">GVMAG-S-3300013014-136</strain>
    </source>
</reference>
<accession>A0A6C0KU04</accession>
<protein>
    <submittedName>
        <fullName evidence="2">Uncharacterized protein</fullName>
    </submittedName>
</protein>
<feature type="transmembrane region" description="Helical" evidence="1">
    <location>
        <begin position="64"/>
        <end position="91"/>
    </location>
</feature>
<sequence length="124" mass="14117">MLSSALLKYACSLNAEGYSKSQNDQQKMTDAIKGCLTLFIIAVLIDLIFVFYALWCLFSSNLPWYLTAFLIICMLYPGLGFMVSVGIIIYYHMVVLKKSQNTTTISNEKNKTILSGETNKFYFY</sequence>
<dbReference type="AlphaFoldDB" id="A0A6C0KU04"/>
<evidence type="ECO:0000256" key="1">
    <source>
        <dbReference type="SAM" id="Phobius"/>
    </source>
</evidence>
<proteinExistence type="predicted"/>
<evidence type="ECO:0000313" key="2">
    <source>
        <dbReference type="EMBL" id="QHU20190.1"/>
    </source>
</evidence>